<evidence type="ECO:0000259" key="1">
    <source>
        <dbReference type="Pfam" id="PF01814"/>
    </source>
</evidence>
<dbReference type="InterPro" id="IPR012312">
    <property type="entry name" value="Hemerythrin-like"/>
</dbReference>
<reference evidence="2 3" key="1">
    <citation type="journal article" date="2012" name="Eukaryot. Cell">
        <title>Genome sequence of the fungus Glarea lozoyensis: the first genome sequence of a species from the Helotiaceae family.</title>
        <authorList>
            <person name="Youssar L."/>
            <person name="Gruening B.A."/>
            <person name="Erxleben A."/>
            <person name="Guenther S."/>
            <person name="Huettel W."/>
        </authorList>
    </citation>
    <scope>NUCLEOTIDE SEQUENCE [LARGE SCALE GENOMIC DNA]</scope>
    <source>
        <strain evidence="3">ATCC 74030 / MF5533</strain>
    </source>
</reference>
<organism evidence="2 3">
    <name type="scientific">Glarea lozoyensis (strain ATCC 74030 / MF5533)</name>
    <dbReference type="NCBI Taxonomy" id="1104152"/>
    <lineage>
        <taxon>Eukaryota</taxon>
        <taxon>Fungi</taxon>
        <taxon>Dikarya</taxon>
        <taxon>Ascomycota</taxon>
        <taxon>Pezizomycotina</taxon>
        <taxon>Leotiomycetes</taxon>
        <taxon>Helotiales</taxon>
        <taxon>Helotiaceae</taxon>
        <taxon>Glarea</taxon>
    </lineage>
</organism>
<sequence>MSILMKIPFSARQPAIHTLKRTFFTTRPAMSRISEVIKKDHAELKEYADNIRNARDDETKVRWQNQFTWELARHSIGEELVVYPAFQKHLGGQGNLMAEKDRAEHQSVKEALNTFQKLTPSDSEFFPTLDALMKDLTEHMKEEENDDLPALETALSEDDSEALAGSFGRTKHFVPTRSHPMAPARPPFETVVGLMTAPIDKLGDMFRKFPEEKKN</sequence>
<evidence type="ECO:0000313" key="2">
    <source>
        <dbReference type="EMBL" id="EHL00325.1"/>
    </source>
</evidence>
<dbReference type="Proteomes" id="UP000005446">
    <property type="component" value="Unassembled WGS sequence"/>
</dbReference>
<keyword evidence="3" id="KW-1185">Reference proteome</keyword>
<dbReference type="Gene3D" id="1.20.120.520">
    <property type="entry name" value="nmb1532 protein domain like"/>
    <property type="match status" value="1"/>
</dbReference>
<dbReference type="HOGENOM" id="CLU_079417_0_0_1"/>
<gene>
    <name evidence="2" type="ORF">M7I_3822</name>
</gene>
<dbReference type="EMBL" id="AGUE01000089">
    <property type="protein sequence ID" value="EHL00325.1"/>
    <property type="molecule type" value="Genomic_DNA"/>
</dbReference>
<accession>H0EMI5</accession>
<dbReference type="PANTHER" id="PTHR35585:SF1">
    <property type="entry name" value="HHE DOMAIN PROTEIN (AFU_ORTHOLOGUE AFUA_4G00730)"/>
    <property type="match status" value="1"/>
</dbReference>
<dbReference type="AlphaFoldDB" id="H0EMI5"/>
<proteinExistence type="predicted"/>
<dbReference type="Pfam" id="PF01814">
    <property type="entry name" value="Hemerythrin"/>
    <property type="match status" value="1"/>
</dbReference>
<dbReference type="PANTHER" id="PTHR35585">
    <property type="entry name" value="HHE DOMAIN PROTEIN (AFU_ORTHOLOGUE AFUA_4G00730)"/>
    <property type="match status" value="1"/>
</dbReference>
<evidence type="ECO:0000313" key="3">
    <source>
        <dbReference type="Proteomes" id="UP000005446"/>
    </source>
</evidence>
<comment type="caution">
    <text evidence="2">The sequence shown here is derived from an EMBL/GenBank/DDBJ whole genome shotgun (WGS) entry which is preliminary data.</text>
</comment>
<name>H0EMI5_GLAL7</name>
<dbReference type="InParanoid" id="H0EMI5"/>
<protein>
    <submittedName>
        <fullName evidence="2">Putative Uncharacterized hemerythrin-like protein</fullName>
    </submittedName>
</protein>
<dbReference type="OrthoDB" id="9983919at2759"/>
<feature type="domain" description="Hemerythrin-like" evidence="1">
    <location>
        <begin position="33"/>
        <end position="151"/>
    </location>
</feature>